<evidence type="ECO:0000256" key="3">
    <source>
        <dbReference type="ARBA" id="ARBA00022448"/>
    </source>
</evidence>
<evidence type="ECO:0000256" key="2">
    <source>
        <dbReference type="ARBA" id="ARBA00006555"/>
    </source>
</evidence>
<gene>
    <name evidence="11" type="ORF">MNBD_GAMMA17-2164</name>
</gene>
<keyword evidence="6" id="KW-0812">Transmembrane</keyword>
<evidence type="ECO:0000256" key="8">
    <source>
        <dbReference type="ARBA" id="ARBA00022989"/>
    </source>
</evidence>
<dbReference type="InterPro" id="IPR037682">
    <property type="entry name" value="TonB_C"/>
</dbReference>
<accession>A0A3B0ZHR8</accession>
<sequence>MAFKREAVVALSIAGSLHIGIVAALTLSTPPEPLAITLDHGFEMVELAPLEGPTTPSTPLKNKIEANVINVSESHQLEPVAAVVPEPVVQQITPEPEAVISEMAKIVEQPQSEIVAMPAPEATPPRVQPETPPIVTPTRQVFATEQVRAHPLMLASIDDVYIPPISHSRYLHNPKPRYPRAAKKRGMEGVVMVNVRVGHDGRPLEVLIHTSSGYGVLDRAALKAVRGWRFEAARRGNTRVEGEVLVPINFELTEKG</sequence>
<comment type="subcellular location">
    <subcellularLocation>
        <location evidence="1">Cell inner membrane</location>
        <topology evidence="1">Single-pass membrane protein</topology>
        <orientation evidence="1">Periplasmic side</orientation>
    </subcellularLocation>
</comment>
<feature type="domain" description="TonB C-terminal" evidence="10">
    <location>
        <begin position="163"/>
        <end position="256"/>
    </location>
</feature>
<keyword evidence="5" id="KW-0997">Cell inner membrane</keyword>
<dbReference type="NCBIfam" id="TIGR01352">
    <property type="entry name" value="tonB_Cterm"/>
    <property type="match status" value="1"/>
</dbReference>
<comment type="similarity">
    <text evidence="2">Belongs to the TonB family.</text>
</comment>
<dbReference type="SUPFAM" id="SSF74653">
    <property type="entry name" value="TolA/TonB C-terminal domain"/>
    <property type="match status" value="1"/>
</dbReference>
<evidence type="ECO:0000256" key="1">
    <source>
        <dbReference type="ARBA" id="ARBA00004383"/>
    </source>
</evidence>
<evidence type="ECO:0000256" key="7">
    <source>
        <dbReference type="ARBA" id="ARBA00022927"/>
    </source>
</evidence>
<evidence type="ECO:0000313" key="11">
    <source>
        <dbReference type="EMBL" id="VAW85819.1"/>
    </source>
</evidence>
<dbReference type="EMBL" id="UOFQ01000030">
    <property type="protein sequence ID" value="VAW85819.1"/>
    <property type="molecule type" value="Genomic_DNA"/>
</dbReference>
<name>A0A3B0ZHR8_9ZZZZ</name>
<dbReference type="GO" id="GO:0098797">
    <property type="term" value="C:plasma membrane protein complex"/>
    <property type="evidence" value="ECO:0007669"/>
    <property type="project" value="TreeGrafter"/>
</dbReference>
<dbReference type="GO" id="GO:0055085">
    <property type="term" value="P:transmembrane transport"/>
    <property type="evidence" value="ECO:0007669"/>
    <property type="project" value="InterPro"/>
</dbReference>
<dbReference type="PANTHER" id="PTHR33446">
    <property type="entry name" value="PROTEIN TONB-RELATED"/>
    <property type="match status" value="1"/>
</dbReference>
<dbReference type="InterPro" id="IPR051045">
    <property type="entry name" value="TonB-dependent_transducer"/>
</dbReference>
<dbReference type="PANTHER" id="PTHR33446:SF2">
    <property type="entry name" value="PROTEIN TONB"/>
    <property type="match status" value="1"/>
</dbReference>
<evidence type="ECO:0000256" key="9">
    <source>
        <dbReference type="ARBA" id="ARBA00023136"/>
    </source>
</evidence>
<evidence type="ECO:0000259" key="10">
    <source>
        <dbReference type="PROSITE" id="PS52015"/>
    </source>
</evidence>
<organism evidence="11">
    <name type="scientific">hydrothermal vent metagenome</name>
    <dbReference type="NCBI Taxonomy" id="652676"/>
    <lineage>
        <taxon>unclassified sequences</taxon>
        <taxon>metagenomes</taxon>
        <taxon>ecological metagenomes</taxon>
    </lineage>
</organism>
<keyword evidence="3" id="KW-0813">Transport</keyword>
<dbReference type="GO" id="GO:0015031">
    <property type="term" value="P:protein transport"/>
    <property type="evidence" value="ECO:0007669"/>
    <property type="project" value="UniProtKB-KW"/>
</dbReference>
<dbReference type="PROSITE" id="PS52015">
    <property type="entry name" value="TONB_CTD"/>
    <property type="match status" value="1"/>
</dbReference>
<evidence type="ECO:0000256" key="6">
    <source>
        <dbReference type="ARBA" id="ARBA00022692"/>
    </source>
</evidence>
<dbReference type="GO" id="GO:0031992">
    <property type="term" value="F:energy transducer activity"/>
    <property type="evidence" value="ECO:0007669"/>
    <property type="project" value="TreeGrafter"/>
</dbReference>
<dbReference type="Gene3D" id="3.30.1150.10">
    <property type="match status" value="1"/>
</dbReference>
<reference evidence="11" key="1">
    <citation type="submission" date="2018-06" db="EMBL/GenBank/DDBJ databases">
        <authorList>
            <person name="Zhirakovskaya E."/>
        </authorList>
    </citation>
    <scope>NUCLEOTIDE SEQUENCE</scope>
</reference>
<keyword evidence="7" id="KW-0653">Protein transport</keyword>
<dbReference type="InterPro" id="IPR006260">
    <property type="entry name" value="TonB/TolA_C"/>
</dbReference>
<evidence type="ECO:0000256" key="5">
    <source>
        <dbReference type="ARBA" id="ARBA00022519"/>
    </source>
</evidence>
<proteinExistence type="inferred from homology"/>
<dbReference type="Pfam" id="PF03544">
    <property type="entry name" value="TonB_C"/>
    <property type="match status" value="1"/>
</dbReference>
<keyword evidence="9" id="KW-0472">Membrane</keyword>
<evidence type="ECO:0000256" key="4">
    <source>
        <dbReference type="ARBA" id="ARBA00022475"/>
    </source>
</evidence>
<dbReference type="AlphaFoldDB" id="A0A3B0ZHR8"/>
<keyword evidence="8" id="KW-1133">Transmembrane helix</keyword>
<keyword evidence="4" id="KW-1003">Cell membrane</keyword>
<protein>
    <recommendedName>
        <fullName evidence="10">TonB C-terminal domain-containing protein</fullName>
    </recommendedName>
</protein>